<evidence type="ECO:0000256" key="3">
    <source>
        <dbReference type="ARBA" id="ARBA00022603"/>
    </source>
</evidence>
<dbReference type="EC" id="2.1.1.152" evidence="7"/>
<dbReference type="EMBL" id="CP029078">
    <property type="protein sequence ID" value="QCN89429.1"/>
    <property type="molecule type" value="Genomic_DNA"/>
</dbReference>
<dbReference type="Gene3D" id="3.40.1010.10">
    <property type="entry name" value="Cobalt-precorrin-4 Transmethylase, Domain 1"/>
    <property type="match status" value="1"/>
</dbReference>
<dbReference type="RefSeq" id="WP_127176628.1">
    <property type="nucleotide sequence ID" value="NZ_CP029078.1"/>
</dbReference>
<evidence type="ECO:0000256" key="2">
    <source>
        <dbReference type="ARBA" id="ARBA00022573"/>
    </source>
</evidence>
<dbReference type="InterPro" id="IPR012797">
    <property type="entry name" value="CobF"/>
</dbReference>
<dbReference type="SUPFAM" id="SSF53790">
    <property type="entry name" value="Tetrapyrrole methylase"/>
    <property type="match status" value="1"/>
</dbReference>
<evidence type="ECO:0000313" key="10">
    <source>
        <dbReference type="Proteomes" id="UP000501753"/>
    </source>
</evidence>
<evidence type="ECO:0000313" key="8">
    <source>
        <dbReference type="EMBL" id="QCN89429.1"/>
    </source>
</evidence>
<dbReference type="InterPro" id="IPR014776">
    <property type="entry name" value="4pyrrole_Mease_sub2"/>
</dbReference>
<dbReference type="AlphaFoldDB" id="A0A3S9Z7R3"/>
<evidence type="ECO:0000259" key="6">
    <source>
        <dbReference type="Pfam" id="PF00590"/>
    </source>
</evidence>
<dbReference type="InterPro" id="IPR000878">
    <property type="entry name" value="4pyrrol_Mease"/>
</dbReference>
<proteinExistence type="predicted"/>
<dbReference type="Gene3D" id="3.30.950.10">
    <property type="entry name" value="Methyltransferase, Cobalt-precorrin-4 Transmethylase, Domain 2"/>
    <property type="match status" value="1"/>
</dbReference>
<dbReference type="GO" id="GO:0009236">
    <property type="term" value="P:cobalamin biosynthetic process"/>
    <property type="evidence" value="ECO:0007669"/>
    <property type="project" value="UniProtKB-KW"/>
</dbReference>
<dbReference type="Proteomes" id="UP000501753">
    <property type="component" value="Chromosome"/>
</dbReference>
<comment type="pathway">
    <text evidence="1">Cofactor biosynthesis; adenosylcobalamin biosynthesis.</text>
</comment>
<keyword evidence="5" id="KW-0949">S-adenosyl-L-methionine</keyword>
<evidence type="ECO:0000313" key="9">
    <source>
        <dbReference type="Proteomes" id="UP000271291"/>
    </source>
</evidence>
<dbReference type="Pfam" id="PF00590">
    <property type="entry name" value="TP_methylase"/>
    <property type="match status" value="1"/>
</dbReference>
<keyword evidence="3 7" id="KW-0489">Methyltransferase</keyword>
<gene>
    <name evidence="7" type="primary">cobF</name>
    <name evidence="8" type="ORF">DDJ31_34385</name>
    <name evidence="7" type="ORF">ELQ87_04970</name>
</gene>
<dbReference type="Proteomes" id="UP000271291">
    <property type="component" value="Chromosome"/>
</dbReference>
<reference evidence="8 10" key="1">
    <citation type="submission" date="2018-04" db="EMBL/GenBank/DDBJ databases">
        <title>Complete genome sequences of Streptomyces griseoviridis K61 and characterization of antagonistic properties of biological control agents.</title>
        <authorList>
            <person name="Mariita R.M."/>
            <person name="Sello J.K."/>
        </authorList>
    </citation>
    <scope>NUCLEOTIDE SEQUENCE [LARGE SCALE GENOMIC DNA]</scope>
    <source>
        <strain evidence="8 10">K61</strain>
    </source>
</reference>
<dbReference type="NCBIfam" id="TIGR02434">
    <property type="entry name" value="CobF"/>
    <property type="match status" value="1"/>
</dbReference>
<name>A0A3S9Z7R3_STRGD</name>
<feature type="domain" description="Tetrapyrrole methylase" evidence="6">
    <location>
        <begin position="3"/>
        <end position="226"/>
    </location>
</feature>
<keyword evidence="4 7" id="KW-0808">Transferase</keyword>
<accession>A0A3S9Z7R3</accession>
<protein>
    <submittedName>
        <fullName evidence="7">Precorrin-6A synthase (Deacetylating)</fullName>
        <ecNumber evidence="7">2.1.1.152</ecNumber>
    </submittedName>
</protein>
<dbReference type="CDD" id="cd11643">
    <property type="entry name" value="Precorrin-6A-synthase"/>
    <property type="match status" value="1"/>
</dbReference>
<evidence type="ECO:0000256" key="4">
    <source>
        <dbReference type="ARBA" id="ARBA00022679"/>
    </source>
</evidence>
<dbReference type="GO" id="GO:0032259">
    <property type="term" value="P:methylation"/>
    <property type="evidence" value="ECO:0007669"/>
    <property type="project" value="UniProtKB-KW"/>
</dbReference>
<dbReference type="PIRSF" id="PIRSF036525">
    <property type="entry name" value="CobF"/>
    <property type="match status" value="1"/>
</dbReference>
<evidence type="ECO:0000256" key="5">
    <source>
        <dbReference type="ARBA" id="ARBA00022691"/>
    </source>
</evidence>
<organism evidence="7 9">
    <name type="scientific">Streptomyces griseoviridis</name>
    <dbReference type="NCBI Taxonomy" id="45398"/>
    <lineage>
        <taxon>Bacteria</taxon>
        <taxon>Bacillati</taxon>
        <taxon>Actinomycetota</taxon>
        <taxon>Actinomycetes</taxon>
        <taxon>Kitasatosporales</taxon>
        <taxon>Streptomycetaceae</taxon>
        <taxon>Streptomyces</taxon>
    </lineage>
</organism>
<dbReference type="GO" id="GO:0043819">
    <property type="term" value="F:precorrin-6A synthase (deacetylating) activity"/>
    <property type="evidence" value="ECO:0007669"/>
    <property type="project" value="UniProtKB-EC"/>
</dbReference>
<dbReference type="OrthoDB" id="9787471at2"/>
<keyword evidence="2" id="KW-0169">Cobalamin biosynthesis</keyword>
<evidence type="ECO:0000313" key="7">
    <source>
        <dbReference type="EMBL" id="AZS83717.1"/>
    </source>
</evidence>
<dbReference type="KEGG" id="sgd:ELQ87_04970"/>
<dbReference type="PANTHER" id="PTHR43467">
    <property type="entry name" value="COBALT-PRECORRIN-2 C(20)-METHYLTRANSFERASE"/>
    <property type="match status" value="1"/>
</dbReference>
<keyword evidence="10" id="KW-1185">Reference proteome</keyword>
<reference evidence="7 9" key="2">
    <citation type="submission" date="2018-12" db="EMBL/GenBank/DDBJ databases">
        <title>Streptomyces griseoviridis F1-27 complete genome.</title>
        <authorList>
            <person name="Mariita R.M."/>
            <person name="Sello J.K."/>
        </authorList>
    </citation>
    <scope>NUCLEOTIDE SEQUENCE [LARGE SCALE GENOMIC DNA]</scope>
    <source>
        <strain evidence="7 9">F1-27</strain>
    </source>
</reference>
<dbReference type="InterPro" id="IPR035996">
    <property type="entry name" value="4pyrrol_Methylase_sf"/>
</dbReference>
<sequence length="257" mass="28295">MRKIHVIGIGAGDPEQLTLQAVRALRGTDVFFVLDKGEVKADLVRARRDMLDAHVEPGSYRVVEARDPERDRAAGGSAYSPAVGDWRSARADIYERLISEELGEEESGAFLVWGDPALYDSTLGILDEILARGAVAFTYDVVPGISSVSALVARHRTGLNRVAGPVQITTGRRLAEGLPEGVDDVVVMLDAHQAFRRYADQDIDIYWGAYIGTPDEILVSGPLAEAGPRIERIRAEARERKGWIMDTYLLRRNPERG</sequence>
<evidence type="ECO:0000256" key="1">
    <source>
        <dbReference type="ARBA" id="ARBA00004953"/>
    </source>
</evidence>
<dbReference type="EMBL" id="CP034687">
    <property type="protein sequence ID" value="AZS83717.1"/>
    <property type="molecule type" value="Genomic_DNA"/>
</dbReference>
<dbReference type="PANTHER" id="PTHR43467:SF1">
    <property type="entry name" value="PRECORRIN-6A SYNTHASE [DEACETYLATING]"/>
    <property type="match status" value="1"/>
</dbReference>
<dbReference type="InterPro" id="IPR014777">
    <property type="entry name" value="4pyrrole_Mease_sub1"/>
</dbReference>